<dbReference type="EMBL" id="AVOT02023886">
    <property type="protein sequence ID" value="MBW0514221.1"/>
    <property type="molecule type" value="Genomic_DNA"/>
</dbReference>
<dbReference type="PROSITE" id="PS50994">
    <property type="entry name" value="INTEGRASE"/>
    <property type="match status" value="1"/>
</dbReference>
<keyword evidence="4" id="KW-1185">Reference proteome</keyword>
<dbReference type="InterPro" id="IPR016197">
    <property type="entry name" value="Chromo-like_dom_sf"/>
</dbReference>
<gene>
    <name evidence="3" type="ORF">O181_053936</name>
</gene>
<dbReference type="GO" id="GO:0005634">
    <property type="term" value="C:nucleus"/>
    <property type="evidence" value="ECO:0007669"/>
    <property type="project" value="UniProtKB-ARBA"/>
</dbReference>
<dbReference type="Gene3D" id="2.40.50.40">
    <property type="match status" value="1"/>
</dbReference>
<dbReference type="InterPro" id="IPR050951">
    <property type="entry name" value="Retrovirus_Pol_polyprotein"/>
</dbReference>
<dbReference type="PANTHER" id="PTHR37984:SF5">
    <property type="entry name" value="PROTEIN NYNRIN-LIKE"/>
    <property type="match status" value="1"/>
</dbReference>
<name>A0A9Q3E8G6_9BASI</name>
<dbReference type="InterPro" id="IPR001584">
    <property type="entry name" value="Integrase_cat-core"/>
</dbReference>
<evidence type="ECO:0000256" key="1">
    <source>
        <dbReference type="ARBA" id="ARBA00022884"/>
    </source>
</evidence>
<proteinExistence type="predicted"/>
<evidence type="ECO:0000259" key="2">
    <source>
        <dbReference type="PROSITE" id="PS50994"/>
    </source>
</evidence>
<dbReference type="AlphaFoldDB" id="A0A9Q3E8G6"/>
<sequence length="336" mass="39660">MFLPCHKDDKAMDTAIMIYNKVLSHTGLFKNIISDRDTRFTSALWTNLHSLFETKLSFSTAYHPQNDGLAERMKKKLEDMIRRSCAYGLEFKEYNGFTHYWCTLIPALELEYKTSIHYSTGKTPEMLEKGWNPRPPYETIKKDLVDINTTERSFKMMLDRARHHANRCMQDSFKYTKERWDKSHKPPDFKVGALVLVSTLNFNNIKGPKKLQDSFSRPFMIKALHGPNVVQLEPTGKLMNKHPNFLVRLIKPYSSSEKESFPIRNKPTLKITPLEEGEEKKTVKVIEERRTGNKKEREYLVRYKELTQEYEWLLEKDINNADKLLRRFRNERSPRG</sequence>
<dbReference type="GO" id="GO:0015074">
    <property type="term" value="P:DNA integration"/>
    <property type="evidence" value="ECO:0007669"/>
    <property type="project" value="InterPro"/>
</dbReference>
<dbReference type="Proteomes" id="UP000765509">
    <property type="component" value="Unassembled WGS sequence"/>
</dbReference>
<evidence type="ECO:0000313" key="4">
    <source>
        <dbReference type="Proteomes" id="UP000765509"/>
    </source>
</evidence>
<dbReference type="GO" id="GO:0003723">
    <property type="term" value="F:RNA binding"/>
    <property type="evidence" value="ECO:0007669"/>
    <property type="project" value="UniProtKB-KW"/>
</dbReference>
<organism evidence="3 4">
    <name type="scientific">Austropuccinia psidii MF-1</name>
    <dbReference type="NCBI Taxonomy" id="1389203"/>
    <lineage>
        <taxon>Eukaryota</taxon>
        <taxon>Fungi</taxon>
        <taxon>Dikarya</taxon>
        <taxon>Basidiomycota</taxon>
        <taxon>Pucciniomycotina</taxon>
        <taxon>Pucciniomycetes</taxon>
        <taxon>Pucciniales</taxon>
        <taxon>Sphaerophragmiaceae</taxon>
        <taxon>Austropuccinia</taxon>
    </lineage>
</organism>
<feature type="domain" description="Integrase catalytic" evidence="2">
    <location>
        <begin position="1"/>
        <end position="132"/>
    </location>
</feature>
<dbReference type="InterPro" id="IPR036397">
    <property type="entry name" value="RNaseH_sf"/>
</dbReference>
<dbReference type="Gene3D" id="3.30.420.10">
    <property type="entry name" value="Ribonuclease H-like superfamily/Ribonuclease H"/>
    <property type="match status" value="1"/>
</dbReference>
<dbReference type="InterPro" id="IPR012337">
    <property type="entry name" value="RNaseH-like_sf"/>
</dbReference>
<comment type="caution">
    <text evidence="3">The sequence shown here is derived from an EMBL/GenBank/DDBJ whole genome shotgun (WGS) entry which is preliminary data.</text>
</comment>
<accession>A0A9Q3E8G6</accession>
<dbReference type="SUPFAM" id="SSF54160">
    <property type="entry name" value="Chromo domain-like"/>
    <property type="match status" value="1"/>
</dbReference>
<reference evidence="3" key="1">
    <citation type="submission" date="2021-03" db="EMBL/GenBank/DDBJ databases">
        <title>Draft genome sequence of rust myrtle Austropuccinia psidii MF-1, a brazilian biotype.</title>
        <authorList>
            <person name="Quecine M.C."/>
            <person name="Pachon D.M.R."/>
            <person name="Bonatelli M.L."/>
            <person name="Correr F.H."/>
            <person name="Franceschini L.M."/>
            <person name="Leite T.F."/>
            <person name="Margarido G.R.A."/>
            <person name="Almeida C.A."/>
            <person name="Ferrarezi J.A."/>
            <person name="Labate C.A."/>
        </authorList>
    </citation>
    <scope>NUCLEOTIDE SEQUENCE</scope>
    <source>
        <strain evidence="3">MF-1</strain>
    </source>
</reference>
<evidence type="ECO:0000313" key="3">
    <source>
        <dbReference type="EMBL" id="MBW0514221.1"/>
    </source>
</evidence>
<keyword evidence="1" id="KW-0694">RNA-binding</keyword>
<dbReference type="PANTHER" id="PTHR37984">
    <property type="entry name" value="PROTEIN CBG26694"/>
    <property type="match status" value="1"/>
</dbReference>
<protein>
    <recommendedName>
        <fullName evidence="2">Integrase catalytic domain-containing protein</fullName>
    </recommendedName>
</protein>
<dbReference type="SUPFAM" id="SSF53098">
    <property type="entry name" value="Ribonuclease H-like"/>
    <property type="match status" value="1"/>
</dbReference>